<reference evidence="1" key="1">
    <citation type="submission" date="2021-02" db="EMBL/GenBank/DDBJ databases">
        <authorList>
            <person name="Dougan E. K."/>
            <person name="Rhodes N."/>
            <person name="Thang M."/>
            <person name="Chan C."/>
        </authorList>
    </citation>
    <scope>NUCLEOTIDE SEQUENCE</scope>
</reference>
<evidence type="ECO:0000313" key="2">
    <source>
        <dbReference type="Proteomes" id="UP000626109"/>
    </source>
</evidence>
<dbReference type="AlphaFoldDB" id="A0A813KLE9"/>
<dbReference type="SUPFAM" id="SSF48452">
    <property type="entry name" value="TPR-like"/>
    <property type="match status" value="1"/>
</dbReference>
<feature type="non-terminal residue" evidence="1">
    <location>
        <position position="105"/>
    </location>
</feature>
<sequence length="105" mass="10951">RQADALRDLAASLLAARRTEEACQAASSAAAIFQELGDVSGQAAAARIACDAQLAGGDCQQAARWAEQSASLFRRAANWQQEAESLLVASAAHAARAVRRHCDAS</sequence>
<dbReference type="Gene3D" id="1.25.40.10">
    <property type="entry name" value="Tetratricopeptide repeat domain"/>
    <property type="match status" value="1"/>
</dbReference>
<proteinExistence type="predicted"/>
<protein>
    <submittedName>
        <fullName evidence="1">Uncharacterized protein</fullName>
    </submittedName>
</protein>
<evidence type="ECO:0000313" key="1">
    <source>
        <dbReference type="EMBL" id="CAE8703359.1"/>
    </source>
</evidence>
<dbReference type="EMBL" id="CAJNNW010030404">
    <property type="protein sequence ID" value="CAE8703359.1"/>
    <property type="molecule type" value="Genomic_DNA"/>
</dbReference>
<name>A0A813KLE9_POLGL</name>
<comment type="caution">
    <text evidence="1">The sequence shown here is derived from an EMBL/GenBank/DDBJ whole genome shotgun (WGS) entry which is preliminary data.</text>
</comment>
<dbReference type="Proteomes" id="UP000626109">
    <property type="component" value="Unassembled WGS sequence"/>
</dbReference>
<accession>A0A813KLE9</accession>
<feature type="non-terminal residue" evidence="1">
    <location>
        <position position="1"/>
    </location>
</feature>
<organism evidence="1 2">
    <name type="scientific">Polarella glacialis</name>
    <name type="common">Dinoflagellate</name>
    <dbReference type="NCBI Taxonomy" id="89957"/>
    <lineage>
        <taxon>Eukaryota</taxon>
        <taxon>Sar</taxon>
        <taxon>Alveolata</taxon>
        <taxon>Dinophyceae</taxon>
        <taxon>Suessiales</taxon>
        <taxon>Suessiaceae</taxon>
        <taxon>Polarella</taxon>
    </lineage>
</organism>
<dbReference type="InterPro" id="IPR011990">
    <property type="entry name" value="TPR-like_helical_dom_sf"/>
</dbReference>
<gene>
    <name evidence="1" type="ORF">PGLA2088_LOCUS32798</name>
</gene>